<sequence length="426" mass="50166">MVECEYGTDAETESACSDDEYNFDELELIKMHKSKEVNVDLSHYKELHPSMTFKDLNEARKIVNLYYLANYKPIVVEKSGRTRLRIEAYANELRQSNLDSDIVINLSKDALEQDSQNCFYPLAWVVVDKETTRTWIWFLQLLNNSLNLKDGENVTCMSDMQKELINAVKYVLPSSHHTYCVRHVEANWMKRFRSGETKKLLWWAAWSTYEEDFKDQLNALGALSKACKPQYLERIINHVSLLFLFEFQTRKAAKHVIMVDWRVQEDNRKLDWWSPTRGAFHESTRFDWVWIRALGLPLNLWNKDVVKKIGDACGGWLENEEETNIKNHLRWLRRPSNRRWSRKGENNKLEEKAEASNVSDDDRPSRHGKEKQNVQDSYVSDDSRPSRHGKGKEKVQEMYVQTNGYNNEAKSFQTSHVEREEGPTWI</sequence>
<name>A0A3Q7GRW3_SOLLC</name>
<dbReference type="STRING" id="4081.A0A3Q7GRW3"/>
<feature type="domain" description="MULE transposase" evidence="2">
    <location>
        <begin position="112"/>
        <end position="186"/>
    </location>
</feature>
<feature type="compositionally biased region" description="Basic and acidic residues" evidence="1">
    <location>
        <begin position="416"/>
        <end position="426"/>
    </location>
</feature>
<feature type="compositionally biased region" description="Polar residues" evidence="1">
    <location>
        <begin position="399"/>
        <end position="415"/>
    </location>
</feature>
<evidence type="ECO:0000313" key="4">
    <source>
        <dbReference type="Proteomes" id="UP000004994"/>
    </source>
</evidence>
<evidence type="ECO:0000259" key="2">
    <source>
        <dbReference type="Pfam" id="PF10551"/>
    </source>
</evidence>
<dbReference type="InParanoid" id="A0A3Q7GRW3"/>
<dbReference type="PANTHER" id="PTHR34427:SF10">
    <property type="entry name" value="DUF4283 DOMAIN-CONTAINING PROTEIN"/>
    <property type="match status" value="1"/>
</dbReference>
<dbReference type="EnsemblPlants" id="Solyc06g036555.1.1">
    <property type="protein sequence ID" value="Solyc06g036555.1.1"/>
    <property type="gene ID" value="Solyc06g036555.1"/>
</dbReference>
<feature type="region of interest" description="Disordered" evidence="1">
    <location>
        <begin position="342"/>
        <end position="426"/>
    </location>
</feature>
<feature type="compositionally biased region" description="Basic and acidic residues" evidence="1">
    <location>
        <begin position="342"/>
        <end position="373"/>
    </location>
</feature>
<proteinExistence type="predicted"/>
<keyword evidence="4" id="KW-1185">Reference proteome</keyword>
<reference evidence="3" key="1">
    <citation type="journal article" date="2012" name="Nature">
        <title>The tomato genome sequence provides insights into fleshy fruit evolution.</title>
        <authorList>
            <consortium name="Tomato Genome Consortium"/>
        </authorList>
    </citation>
    <scope>NUCLEOTIDE SEQUENCE [LARGE SCALE GENOMIC DNA]</scope>
    <source>
        <strain evidence="3">cv. Heinz 1706</strain>
    </source>
</reference>
<dbReference type="Proteomes" id="UP000004994">
    <property type="component" value="Chromosome 6"/>
</dbReference>
<dbReference type="InterPro" id="IPR018289">
    <property type="entry name" value="MULE_transposase_dom"/>
</dbReference>
<dbReference type="PANTHER" id="PTHR34427">
    <property type="entry name" value="DUF4283 DOMAIN PROTEIN"/>
    <property type="match status" value="1"/>
</dbReference>
<dbReference type="Gramene" id="Solyc06g036555.1.1">
    <property type="protein sequence ID" value="Solyc06g036555.1.1"/>
    <property type="gene ID" value="Solyc06g036555.1"/>
</dbReference>
<evidence type="ECO:0000313" key="3">
    <source>
        <dbReference type="EnsemblPlants" id="Solyc06g036555.1.1"/>
    </source>
</evidence>
<evidence type="ECO:0000256" key="1">
    <source>
        <dbReference type="SAM" id="MobiDB-lite"/>
    </source>
</evidence>
<dbReference type="Pfam" id="PF10551">
    <property type="entry name" value="MULE"/>
    <property type="match status" value="1"/>
</dbReference>
<dbReference type="AlphaFoldDB" id="A0A3Q7GRW3"/>
<organism evidence="3">
    <name type="scientific">Solanum lycopersicum</name>
    <name type="common">Tomato</name>
    <name type="synonym">Lycopersicon esculentum</name>
    <dbReference type="NCBI Taxonomy" id="4081"/>
    <lineage>
        <taxon>Eukaryota</taxon>
        <taxon>Viridiplantae</taxon>
        <taxon>Streptophyta</taxon>
        <taxon>Embryophyta</taxon>
        <taxon>Tracheophyta</taxon>
        <taxon>Spermatophyta</taxon>
        <taxon>Magnoliopsida</taxon>
        <taxon>eudicotyledons</taxon>
        <taxon>Gunneridae</taxon>
        <taxon>Pentapetalae</taxon>
        <taxon>asterids</taxon>
        <taxon>lamiids</taxon>
        <taxon>Solanales</taxon>
        <taxon>Solanaceae</taxon>
        <taxon>Solanoideae</taxon>
        <taxon>Solaneae</taxon>
        <taxon>Solanum</taxon>
        <taxon>Solanum subgen. Lycopersicon</taxon>
    </lineage>
</organism>
<protein>
    <recommendedName>
        <fullName evidence="2">MULE transposase domain-containing protein</fullName>
    </recommendedName>
</protein>
<reference evidence="3" key="2">
    <citation type="submission" date="2019-01" db="UniProtKB">
        <authorList>
            <consortium name="EnsemblPlants"/>
        </authorList>
    </citation>
    <scope>IDENTIFICATION</scope>
    <source>
        <strain evidence="3">cv. Heinz 1706</strain>
    </source>
</reference>
<accession>A0A3Q7GRW3</accession>